<name>A0A2I1D2M6_ASPC2</name>
<dbReference type="Proteomes" id="UP000234254">
    <property type="component" value="Unassembled WGS sequence"/>
</dbReference>
<evidence type="ECO:0000313" key="2">
    <source>
        <dbReference type="EMBL" id="PKY04133.1"/>
    </source>
</evidence>
<dbReference type="EMBL" id="MSFM01000006">
    <property type="protein sequence ID" value="PKY04133.1"/>
    <property type="molecule type" value="Genomic_DNA"/>
</dbReference>
<dbReference type="GeneID" id="36540330"/>
<organism evidence="2 3">
    <name type="scientific">Aspergillus campestris (strain IBT 28561)</name>
    <dbReference type="NCBI Taxonomy" id="1392248"/>
    <lineage>
        <taxon>Eukaryota</taxon>
        <taxon>Fungi</taxon>
        <taxon>Dikarya</taxon>
        <taxon>Ascomycota</taxon>
        <taxon>Pezizomycotina</taxon>
        <taxon>Eurotiomycetes</taxon>
        <taxon>Eurotiomycetidae</taxon>
        <taxon>Eurotiales</taxon>
        <taxon>Aspergillaceae</taxon>
        <taxon>Aspergillus</taxon>
        <taxon>Aspergillus subgen. Circumdati</taxon>
    </lineage>
</organism>
<proteinExistence type="predicted"/>
<sequence>MATEESRVLDHQPGRIFDRDRDHRTQRVRNYIDNVVLDSGSDIDVATPSSCPSLSTVSDMDPSQCTPSQSTQSKDYCHSDEIAYKIGLSSRNVNVDPGVVQSFVKPEFLNDRPASLFIPKDIQGSLKSAVAVRDTAINESTYVFIMTPLIIDWLVDLPHLKFASSVQWETEHLEILGVPHDYSACLSQKLPLRSTGSRYCKTKMTVHCL</sequence>
<feature type="compositionally biased region" description="Polar residues" evidence="1">
    <location>
        <begin position="48"/>
        <end position="58"/>
    </location>
</feature>
<dbReference type="VEuPathDB" id="FungiDB:P168DRAFT_152609"/>
<comment type="caution">
    <text evidence="2">The sequence shown here is derived from an EMBL/GenBank/DDBJ whole genome shotgun (WGS) entry which is preliminary data.</text>
</comment>
<protein>
    <submittedName>
        <fullName evidence="2">Uncharacterized protein</fullName>
    </submittedName>
</protein>
<reference evidence="2" key="1">
    <citation type="submission" date="2016-12" db="EMBL/GenBank/DDBJ databases">
        <title>The genomes of Aspergillus section Nigri reveals drivers in fungal speciation.</title>
        <authorList>
            <consortium name="DOE Joint Genome Institute"/>
            <person name="Vesth T.C."/>
            <person name="Nybo J."/>
            <person name="Theobald S."/>
            <person name="Brandl J."/>
            <person name="Frisvad J.C."/>
            <person name="Nielsen K.F."/>
            <person name="Lyhne E.K."/>
            <person name="Kogle M.E."/>
            <person name="Kuo A."/>
            <person name="Riley R."/>
            <person name="Clum A."/>
            <person name="Nolan M."/>
            <person name="Lipzen A."/>
            <person name="Salamov A."/>
            <person name="Henrissat B."/>
            <person name="Wiebenga A."/>
            <person name="De vries R.P."/>
            <person name="Grigoriev I.V."/>
            <person name="Mortensen U.H."/>
            <person name="Andersen M.R."/>
            <person name="Baker S.E."/>
        </authorList>
    </citation>
    <scope>NUCLEOTIDE SEQUENCE</scope>
    <source>
        <strain evidence="2">IBT 28561</strain>
    </source>
</reference>
<accession>A0A2I1D2M6</accession>
<evidence type="ECO:0000256" key="1">
    <source>
        <dbReference type="SAM" id="MobiDB-lite"/>
    </source>
</evidence>
<feature type="region of interest" description="Disordered" evidence="1">
    <location>
        <begin position="48"/>
        <end position="72"/>
    </location>
</feature>
<dbReference type="AlphaFoldDB" id="A0A2I1D2M6"/>
<feature type="compositionally biased region" description="Low complexity" evidence="1">
    <location>
        <begin position="62"/>
        <end position="72"/>
    </location>
</feature>
<gene>
    <name evidence="2" type="ORF">P168DRAFT_152609</name>
</gene>
<keyword evidence="3" id="KW-1185">Reference proteome</keyword>
<dbReference type="OrthoDB" id="4437257at2759"/>
<dbReference type="RefSeq" id="XP_024692727.1">
    <property type="nucleotide sequence ID" value="XM_024832807.1"/>
</dbReference>
<evidence type="ECO:0000313" key="3">
    <source>
        <dbReference type="Proteomes" id="UP000234254"/>
    </source>
</evidence>